<evidence type="ECO:0000313" key="2">
    <source>
        <dbReference type="EMBL" id="KIO22364.1"/>
    </source>
</evidence>
<dbReference type="OrthoDB" id="2863512at2759"/>
<gene>
    <name evidence="2" type="ORF">M407DRAFT_28084</name>
</gene>
<feature type="signal peptide" evidence="1">
    <location>
        <begin position="1"/>
        <end position="20"/>
    </location>
</feature>
<keyword evidence="1" id="KW-0732">Signal</keyword>
<accession>A0A0C3QCN9</accession>
<organism evidence="2 3">
    <name type="scientific">Tulasnella calospora MUT 4182</name>
    <dbReference type="NCBI Taxonomy" id="1051891"/>
    <lineage>
        <taxon>Eukaryota</taxon>
        <taxon>Fungi</taxon>
        <taxon>Dikarya</taxon>
        <taxon>Basidiomycota</taxon>
        <taxon>Agaricomycotina</taxon>
        <taxon>Agaricomycetes</taxon>
        <taxon>Cantharellales</taxon>
        <taxon>Tulasnellaceae</taxon>
        <taxon>Tulasnella</taxon>
    </lineage>
</organism>
<sequence length="323" mass="35887">MKLSILLIASLSFIPSLIAAVAIPDVAPRNETLARRGGEVNYLSNCQRLDVNTLNSYTASYVAWYANVDNSQSGSDRPDSLSNEYRNWDAGGDYLHWEGQQQNIYFSDSGVTVQTHINSNAQSLEFTAYAGWAQRTSDGKVFNCYKDNSRQLFIWGLPVPDGTNRGIICQAIYCMKFSTLFITSLSFVSSLVAAAAISDVATRNETLSKRGGEVNYLSNYARIDYNNPSTYYHASYIAGYSDVDNSQSGNDRPNSLSSEYRDGGNGGDYLHWEGQQQNIYFPDSGVSVQTHIESRAYEMAPILRVINILTHVDILLTLPRKHG</sequence>
<keyword evidence="3" id="KW-1185">Reference proteome</keyword>
<reference evidence="3" key="2">
    <citation type="submission" date="2015-01" db="EMBL/GenBank/DDBJ databases">
        <title>Evolutionary Origins and Diversification of the Mycorrhizal Mutualists.</title>
        <authorList>
            <consortium name="DOE Joint Genome Institute"/>
            <consortium name="Mycorrhizal Genomics Consortium"/>
            <person name="Kohler A."/>
            <person name="Kuo A."/>
            <person name="Nagy L.G."/>
            <person name="Floudas D."/>
            <person name="Copeland A."/>
            <person name="Barry K.W."/>
            <person name="Cichocki N."/>
            <person name="Veneault-Fourrey C."/>
            <person name="LaButti K."/>
            <person name="Lindquist E.A."/>
            <person name="Lipzen A."/>
            <person name="Lundell T."/>
            <person name="Morin E."/>
            <person name="Murat C."/>
            <person name="Riley R."/>
            <person name="Ohm R."/>
            <person name="Sun H."/>
            <person name="Tunlid A."/>
            <person name="Henrissat B."/>
            <person name="Grigoriev I.V."/>
            <person name="Hibbett D.S."/>
            <person name="Martin F."/>
        </authorList>
    </citation>
    <scope>NUCLEOTIDE SEQUENCE [LARGE SCALE GENOMIC DNA]</scope>
    <source>
        <strain evidence="3">MUT 4182</strain>
    </source>
</reference>
<protein>
    <submittedName>
        <fullName evidence="2">Uncharacterized protein</fullName>
    </submittedName>
</protein>
<dbReference type="Proteomes" id="UP000054248">
    <property type="component" value="Unassembled WGS sequence"/>
</dbReference>
<evidence type="ECO:0000256" key="1">
    <source>
        <dbReference type="SAM" id="SignalP"/>
    </source>
</evidence>
<proteinExistence type="predicted"/>
<dbReference type="HOGENOM" id="CLU_861052_0_0_1"/>
<evidence type="ECO:0000313" key="3">
    <source>
        <dbReference type="Proteomes" id="UP000054248"/>
    </source>
</evidence>
<feature type="chain" id="PRO_5002168456" evidence="1">
    <location>
        <begin position="21"/>
        <end position="323"/>
    </location>
</feature>
<dbReference type="EMBL" id="KN823111">
    <property type="protein sequence ID" value="KIO22364.1"/>
    <property type="molecule type" value="Genomic_DNA"/>
</dbReference>
<dbReference type="AlphaFoldDB" id="A0A0C3QCN9"/>
<reference evidence="2 3" key="1">
    <citation type="submission" date="2014-04" db="EMBL/GenBank/DDBJ databases">
        <authorList>
            <consortium name="DOE Joint Genome Institute"/>
            <person name="Kuo A."/>
            <person name="Girlanda M."/>
            <person name="Perotto S."/>
            <person name="Kohler A."/>
            <person name="Nagy L.G."/>
            <person name="Floudas D."/>
            <person name="Copeland A."/>
            <person name="Barry K.W."/>
            <person name="Cichocki N."/>
            <person name="Veneault-Fourrey C."/>
            <person name="LaButti K."/>
            <person name="Lindquist E.A."/>
            <person name="Lipzen A."/>
            <person name="Lundell T."/>
            <person name="Morin E."/>
            <person name="Murat C."/>
            <person name="Sun H."/>
            <person name="Tunlid A."/>
            <person name="Henrissat B."/>
            <person name="Grigoriev I.V."/>
            <person name="Hibbett D.S."/>
            <person name="Martin F."/>
            <person name="Nordberg H.P."/>
            <person name="Cantor M.N."/>
            <person name="Hua S.X."/>
        </authorList>
    </citation>
    <scope>NUCLEOTIDE SEQUENCE [LARGE SCALE GENOMIC DNA]</scope>
    <source>
        <strain evidence="2 3">MUT 4182</strain>
    </source>
</reference>
<dbReference type="STRING" id="1051891.A0A0C3QCN9"/>
<name>A0A0C3QCN9_9AGAM</name>